<dbReference type="PANTHER" id="PTHR32063">
    <property type="match status" value="1"/>
</dbReference>
<dbReference type="RefSeq" id="WP_172148569.1">
    <property type="nucleotide sequence ID" value="NZ_BAABID010000004.1"/>
</dbReference>
<dbReference type="Gene3D" id="1.20.1640.10">
    <property type="entry name" value="Multidrug efflux transporter AcrB transmembrane domain"/>
    <property type="match status" value="3"/>
</dbReference>
<dbReference type="SUPFAM" id="SSF82693">
    <property type="entry name" value="Multidrug efflux transporter AcrB pore domain, PN1, PN2, PC1 and PC2 subdomains"/>
    <property type="match status" value="2"/>
</dbReference>
<keyword evidence="4" id="KW-1185">Reference proteome</keyword>
<feature type="compositionally biased region" description="Gly residues" evidence="1">
    <location>
        <begin position="256"/>
        <end position="267"/>
    </location>
</feature>
<feature type="transmembrane region" description="Helical" evidence="2">
    <location>
        <begin position="1027"/>
        <end position="1052"/>
    </location>
</feature>
<accession>A0ABP8Y3B3</accession>
<proteinExistence type="predicted"/>
<comment type="caution">
    <text evidence="3">The sequence shown here is derived from an EMBL/GenBank/DDBJ whole genome shotgun (WGS) entry which is preliminary data.</text>
</comment>
<feature type="transmembrane region" description="Helical" evidence="2">
    <location>
        <begin position="597"/>
        <end position="614"/>
    </location>
</feature>
<dbReference type="SUPFAM" id="SSF82866">
    <property type="entry name" value="Multidrug efflux transporter AcrB transmembrane domain"/>
    <property type="match status" value="2"/>
</dbReference>
<feature type="transmembrane region" description="Helical" evidence="2">
    <location>
        <begin position="978"/>
        <end position="1002"/>
    </location>
</feature>
<dbReference type="SUPFAM" id="SSF82714">
    <property type="entry name" value="Multidrug efflux transporter AcrB TolC docking domain, DN and DC subdomains"/>
    <property type="match status" value="2"/>
</dbReference>
<dbReference type="InterPro" id="IPR001036">
    <property type="entry name" value="Acrflvin-R"/>
</dbReference>
<dbReference type="Gene3D" id="3.30.2090.10">
    <property type="entry name" value="Multidrug efflux transporter AcrB TolC docking domain, DN and DC subdomains"/>
    <property type="match status" value="3"/>
</dbReference>
<dbReference type="Proteomes" id="UP001500956">
    <property type="component" value="Unassembled WGS sequence"/>
</dbReference>
<sequence>MFRLARLSLANRAVVALATVAIFVFGALSLTSLKQELIPSLELPAGVVVATYPGASPEVVEENVTEPLEAAAQTVDGIESISSTASTGMSTTTVEFTYGTDMDAATQRLTTAITRTQSQLPEDVEPQVITGSLDDLPVIQLAVAGDGDLPELADEVDTVLVPALEDIDDVRSVAVTGGVEDQVRIDVDQADLAAEGLELSQVTDVLADYGVVIPAGTVTEDSATYSLQAGTRLESVEDLEELPLVPTATASTGSTGSDGGTTAGGADDGATLPDSGTDVPSSDGESAAGAAEGSTGTDTELLPDANAPPAVPEPVLLGDVAEISVAETDATSYSRLDGEPSLGIAITKTPQGNTVDVSHAVQDVLDDSAAELDEAGISTAVVFDQAPFIEESIEGLATEGGLGLIFAIVIILVFLLSLRATLVSAVSIPLSLATAFLVMEATGYTLNILTLAALTISIGRVVDDAIVVIENIKRHLSYGEDKIEAILNAVREVGGAITSSTICTVAVFLPLGLVTGMTGELFRPFAFTVAIAMLASLLVALTIVPVLAYWFVKAPKGTEDATDGGQAIREAAEAKERRGLWQRAYIPSLATALRHPWISLVLAVGILAGTLALVPRLETNFIGDSGQDTVTVTQTFEDTTSLEAQDDAAREVEQAIGDVEGVETVQTSVGSAGGPEAAFFGGGGAPTATYSVTLDEEADGVAVQDEVRAAVEGFAGDGPTTEVSVAGGDSGFGSTTVDLVVSANGSDELTEAAEAVQDAVADLDGVAEVSNDLASSQTILQVSVDREAAAEAGLTETQVAGIVSGTMNPEQAVGEVDLGEGPLETVVVTGEAPATQAEVEEIEIPTATGMVPLTDVATVEEVPTPTSVSRIDGQRSATVSVTPGAQDLGTLSAEITTAVDEVELPAGADVTIGGVAADQEEAFADLGLALMAAIAIVYLIMVATFKSLIQPLILLVSVPLSATGALVALLVTDTPLGVPALIGVLMLVGIVVSNAIVLIDLINQYRERGRGLDDAVREGARKRLRPIVMTALATICALTPMAFGLTGGGAFISQPLALVVIGGLISSTLLTLLIVPVLYVLVEGRKDRRADRRRRRAEKRERKELDRRDRAAAREASEASGPAAS</sequence>
<dbReference type="Gene3D" id="3.30.70.1430">
    <property type="entry name" value="Multidrug efflux transporter AcrB pore domain"/>
    <property type="match status" value="2"/>
</dbReference>
<dbReference type="PANTHER" id="PTHR32063:SF0">
    <property type="entry name" value="SWARMING MOTILITY PROTEIN SWRC"/>
    <property type="match status" value="1"/>
</dbReference>
<keyword evidence="2" id="KW-0472">Membrane</keyword>
<feature type="compositionally biased region" description="Basic and acidic residues" evidence="1">
    <location>
        <begin position="1098"/>
        <end position="1117"/>
    </location>
</feature>
<keyword evidence="2" id="KW-1133">Transmembrane helix</keyword>
<feature type="compositionally biased region" description="Low complexity" evidence="1">
    <location>
        <begin position="281"/>
        <end position="300"/>
    </location>
</feature>
<protein>
    <submittedName>
        <fullName evidence="3">Efflux RND transporter permease subunit</fullName>
    </submittedName>
</protein>
<feature type="transmembrane region" description="Helical" evidence="2">
    <location>
        <begin position="1058"/>
        <end position="1082"/>
    </location>
</feature>
<feature type="transmembrane region" description="Helical" evidence="2">
    <location>
        <begin position="926"/>
        <end position="945"/>
    </location>
</feature>
<dbReference type="Pfam" id="PF00873">
    <property type="entry name" value="ACR_tran"/>
    <property type="match status" value="2"/>
</dbReference>
<dbReference type="Gene3D" id="3.30.70.1320">
    <property type="entry name" value="Multidrug efflux transporter AcrB pore domain like"/>
    <property type="match status" value="2"/>
</dbReference>
<keyword evidence="2" id="KW-0812">Transmembrane</keyword>
<evidence type="ECO:0000256" key="1">
    <source>
        <dbReference type="SAM" id="MobiDB-lite"/>
    </source>
</evidence>
<feature type="transmembrane region" description="Helical" evidence="2">
    <location>
        <begin position="493"/>
        <end position="513"/>
    </location>
</feature>
<name>A0ABP8Y3B3_9MICO</name>
<feature type="region of interest" description="Disordered" evidence="1">
    <location>
        <begin position="237"/>
        <end position="313"/>
    </location>
</feature>
<dbReference type="Gene3D" id="3.30.70.1440">
    <property type="entry name" value="Multidrug efflux transporter AcrB pore domain"/>
    <property type="match status" value="1"/>
</dbReference>
<feature type="region of interest" description="Disordered" evidence="1">
    <location>
        <begin position="1088"/>
        <end position="1125"/>
    </location>
</feature>
<evidence type="ECO:0000313" key="4">
    <source>
        <dbReference type="Proteomes" id="UP001500956"/>
    </source>
</evidence>
<dbReference type="EMBL" id="BAABID010000004">
    <property type="protein sequence ID" value="GAA4720206.1"/>
    <property type="molecule type" value="Genomic_DNA"/>
</dbReference>
<evidence type="ECO:0000256" key="2">
    <source>
        <dbReference type="SAM" id="Phobius"/>
    </source>
</evidence>
<dbReference type="InterPro" id="IPR027463">
    <property type="entry name" value="AcrB_DN_DC_subdom"/>
</dbReference>
<reference evidence="4" key="1">
    <citation type="journal article" date="2019" name="Int. J. Syst. Evol. Microbiol.">
        <title>The Global Catalogue of Microorganisms (GCM) 10K type strain sequencing project: providing services to taxonomists for standard genome sequencing and annotation.</title>
        <authorList>
            <consortium name="The Broad Institute Genomics Platform"/>
            <consortium name="The Broad Institute Genome Sequencing Center for Infectious Disease"/>
            <person name="Wu L."/>
            <person name="Ma J."/>
        </authorList>
    </citation>
    <scope>NUCLEOTIDE SEQUENCE [LARGE SCALE GENOMIC DNA]</scope>
    <source>
        <strain evidence="4">JCM 18063</strain>
    </source>
</reference>
<organism evidence="3 4">
    <name type="scientific">Isoptericola chiayiensis</name>
    <dbReference type="NCBI Taxonomy" id="579446"/>
    <lineage>
        <taxon>Bacteria</taxon>
        <taxon>Bacillati</taxon>
        <taxon>Actinomycetota</taxon>
        <taxon>Actinomycetes</taxon>
        <taxon>Micrococcales</taxon>
        <taxon>Promicromonosporaceae</taxon>
        <taxon>Isoptericola</taxon>
    </lineage>
</organism>
<feature type="transmembrane region" description="Helical" evidence="2">
    <location>
        <begin position="396"/>
        <end position="415"/>
    </location>
</feature>
<evidence type="ECO:0000313" key="3">
    <source>
        <dbReference type="EMBL" id="GAA4720206.1"/>
    </source>
</evidence>
<gene>
    <name evidence="3" type="ORF">GCM10023216_06340</name>
</gene>
<feature type="transmembrane region" description="Helical" evidence="2">
    <location>
        <begin position="952"/>
        <end position="972"/>
    </location>
</feature>
<feature type="transmembrane region" description="Helical" evidence="2">
    <location>
        <begin position="525"/>
        <end position="552"/>
    </location>
</feature>